<evidence type="ECO:0000313" key="4">
    <source>
        <dbReference type="EMBL" id="AAC09460.1"/>
    </source>
</evidence>
<reference evidence="4" key="3">
    <citation type="journal article" date="1992" name="Nucleic Acids Res.">
        <title>Transfer RNA genes in the mitochondrial genome from a liverwort, Marchantia polymorpha: the absence of chloroplast-like tRNAs.</title>
        <authorList>
            <person name="Oda K."/>
            <person name="Yamato K."/>
            <person name="Ohta E."/>
            <person name="Nakamura Y."/>
            <person name="Takemura M."/>
            <person name="Nozato N."/>
            <person name="Akashi K."/>
            <person name="Ohyama K."/>
        </authorList>
    </citation>
    <scope>NUCLEOTIDE SEQUENCE</scope>
    <source>
        <strain evidence="4">A 18</strain>
    </source>
</reference>
<dbReference type="InterPro" id="IPR038662">
    <property type="entry name" value="ATP_synth_F0_csu_sf"/>
</dbReference>
<dbReference type="CDD" id="cd01651">
    <property type="entry name" value="RT_G2_intron"/>
    <property type="match status" value="1"/>
</dbReference>
<dbReference type="AlphaFoldDB" id="Q35064"/>
<gene>
    <name evidence="4" type="primary">atp9</name>
</gene>
<reference evidence="4" key="1">
    <citation type="journal article" date="1992" name="J. Mol. Biol.">
        <title>Gene organization deduced from the complete sequence of liverwort Marchantia polymorpha mitochondrial DNA. A primitive form of plant mitochondrial genome.</title>
        <authorList>
            <person name="Oda K."/>
            <person name="Yamato K."/>
            <person name="Ohta E."/>
            <person name="Nakamura Y."/>
            <person name="Takemura M."/>
            <person name="Nozato N."/>
            <person name="Akashi K."/>
            <person name="Kanegae T."/>
            <person name="Ogura Y."/>
            <person name="Kohchi T."/>
            <person name="Ohyama K."/>
        </authorList>
    </citation>
    <scope>NUCLEOTIDE SEQUENCE</scope>
    <source>
        <strain evidence="4">A 18</strain>
    </source>
</reference>
<keyword evidence="4" id="KW-0496">Mitochondrion</keyword>
<evidence type="ECO:0000256" key="2">
    <source>
        <dbReference type="SAM" id="MobiDB-lite"/>
    </source>
</evidence>
<dbReference type="Pfam" id="PF00078">
    <property type="entry name" value="RVT_1"/>
    <property type="match status" value="1"/>
</dbReference>
<dbReference type="Gene3D" id="1.20.20.10">
    <property type="entry name" value="F1F0 ATP synthase subunit C"/>
    <property type="match status" value="1"/>
</dbReference>
<organism evidence="4">
    <name type="scientific">Marchantia paleacea</name>
    <name type="common">Liverwort</name>
    <dbReference type="NCBI Taxonomy" id="56867"/>
    <lineage>
        <taxon>Eukaryota</taxon>
        <taxon>Viridiplantae</taxon>
        <taxon>Streptophyta</taxon>
        <taxon>Embryophyta</taxon>
        <taxon>Marchantiophyta</taxon>
        <taxon>Marchantiopsida</taxon>
        <taxon>Marchantiidae</taxon>
        <taxon>Marchantiales</taxon>
        <taxon>Marchantiaceae</taxon>
        <taxon>Marchantia</taxon>
    </lineage>
</organism>
<feature type="region of interest" description="Disordered" evidence="2">
    <location>
        <begin position="119"/>
        <end position="156"/>
    </location>
</feature>
<accession>Q35064</accession>
<evidence type="ECO:0000259" key="3">
    <source>
        <dbReference type="PROSITE" id="PS50878"/>
    </source>
</evidence>
<geneLocation type="mitochondrion" evidence="4"/>
<dbReference type="InterPro" id="IPR051083">
    <property type="entry name" value="GrpII_Intron_Splice-Mob/Def"/>
</dbReference>
<reference evidence="4" key="2">
    <citation type="journal article" date="1992" name="Nucleic Acids Res.">
        <title>Gene clusters for ribosomal proteins in the mitochondrial genome of a liverwort, Marchantia polymorpha.</title>
        <authorList>
            <person name="Takemura M."/>
            <person name="Oda K."/>
            <person name="Yamato K."/>
            <person name="Ohta E."/>
            <person name="Nakamura Y."/>
            <person name="Nozato N."/>
            <person name="Akashi K."/>
            <person name="Ohyama K."/>
        </authorList>
    </citation>
    <scope>NUCLEOTIDE SEQUENCE</scope>
    <source>
        <strain evidence="4">A 18</strain>
    </source>
</reference>
<dbReference type="PANTHER" id="PTHR34047:SF2">
    <property type="entry name" value="NUCLEAR INTRON MATURASE 1, MITOCHONDRIAL"/>
    <property type="match status" value="1"/>
</dbReference>
<comment type="similarity">
    <text evidence="1">Belongs to the ATPase C chain family.</text>
</comment>
<evidence type="ECO:0000256" key="1">
    <source>
        <dbReference type="ARBA" id="ARBA00006704"/>
    </source>
</evidence>
<feature type="compositionally biased region" description="Polar residues" evidence="2">
    <location>
        <begin position="76"/>
        <end position="86"/>
    </location>
</feature>
<dbReference type="InterPro" id="IPR000477">
    <property type="entry name" value="RT_dom"/>
</dbReference>
<protein>
    <submittedName>
        <fullName evidence="4">Atp9 intron ORF</fullName>
    </submittedName>
</protein>
<sequence>MLEGAKLIGAGAATIALAGAAVGIGNVFSVRLGRARLDQRRLTDYRTALALTCSGNRPQGTIAWVSAEFRRTVFTSASESSVTPSNEGGPEGTKDQLNPLCKQPYGGNCRKQEKLLTNLNDEQTTKRENEGSPQWTPKRLVPRCQTPGDRGISKNVMGDRSVISTPRDTLGKPSRVYDDARNVKDSEGRTVDGNVPAEKAFFCQKERVDQQDRAENGRLRKAEIFFFGSIAKSAKATTKTKANKGESRPVTPPALGRVFYEDIYNIDNLRAGYKRLKGNVAPGIDGRTKADMTDKALEKLSKELRRQAYAPKPAKRIIITKPDGGSRPLSIASTVDKVVQSTLKELVEPHFESLFRDSSHGFRPGRSCHKALRDLRYSWTALTWLVQIDIKKDFDKIHHDLLIKEMESVLRSKALQDLMRKLLNAGYIDVYNLTDRTQYNTEGVTQGSIISPLCANIFLHKLDCYVEDILIPNYNVGNMRPASAEYKKRLNIHSKDKAFFKYYTELEQAIKNIKHLKWINREQQKKSILVKKKYFFENLFFFRNPKVSCPLGRRTLLEMAEKEGLKRLKYLRYADNIILGVIGSKQDALDIRKAVQNFLQEELKLDINEQKSKILHAKSEMAKYLGALVIYYGTGSVEILSKVSDVKQIRLRSRPQLIAPIKDLITKALELGYAKKKRQGLSSSNLQSTIGFLRGQTHCYPLLIGDTRHC</sequence>
<dbReference type="SUPFAM" id="SSF56672">
    <property type="entry name" value="DNA/RNA polymerases"/>
    <property type="match status" value="1"/>
</dbReference>
<feature type="domain" description="Reverse transcriptase" evidence="3">
    <location>
        <begin position="300"/>
        <end position="629"/>
    </location>
</feature>
<dbReference type="InterPro" id="IPR043502">
    <property type="entry name" value="DNA/RNA_pol_sf"/>
</dbReference>
<dbReference type="PIR" id="S26006">
    <property type="entry name" value="S26006"/>
</dbReference>
<feature type="region of interest" description="Disordered" evidence="2">
    <location>
        <begin position="76"/>
        <end position="105"/>
    </location>
</feature>
<dbReference type="PROSITE" id="PS50878">
    <property type="entry name" value="RT_POL"/>
    <property type="match status" value="1"/>
</dbReference>
<proteinExistence type="inferred from homology"/>
<name>Q35064_MARPA</name>
<dbReference type="PANTHER" id="PTHR34047">
    <property type="entry name" value="NUCLEAR INTRON MATURASE 1, MITOCHONDRIAL-RELATED"/>
    <property type="match status" value="1"/>
</dbReference>
<dbReference type="EMBL" id="M68929">
    <property type="protein sequence ID" value="AAC09460.1"/>
    <property type="molecule type" value="Genomic_DNA"/>
</dbReference>